<name>A0A0U4C995_9ACTN</name>
<sequence>MAFASYWVDAFNYAAITGDEKTLRQLSRQCDACTRFADSIGDLKPSERPEGPTWKIRSMVVSRDDVATDVKFDLVLLGGERSTVAFEMTPNAPFTITDLYRVKS</sequence>
<keyword evidence="3" id="KW-1185">Reference proteome</keyword>
<feature type="domain" description="DUF6318" evidence="1">
    <location>
        <begin position="2"/>
        <end position="46"/>
    </location>
</feature>
<dbReference type="InterPro" id="IPR046281">
    <property type="entry name" value="DUF6318"/>
</dbReference>
<dbReference type="Proteomes" id="UP000067689">
    <property type="component" value="Chromosome"/>
</dbReference>
<dbReference type="PATRIC" id="fig|2041.4.peg.1676"/>
<dbReference type="AlphaFoldDB" id="A0A0U4C995"/>
<reference evidence="2 3" key="1">
    <citation type="journal article" date="1991" name="Int. J. Syst. Bacteriol.">
        <title>Description of the erythromycin-producing bacterium Arthrobacter sp. strain NRRL B-3381 as Aeromicrobium erythreum gen. nov., sp. nov.</title>
        <authorList>
            <person name="Miller E.S."/>
            <person name="Woese C.R."/>
            <person name="Brenner S."/>
        </authorList>
    </citation>
    <scope>NUCLEOTIDE SEQUENCE [LARGE SCALE GENOMIC DNA]</scope>
    <source>
        <strain evidence="2 3">AR18</strain>
    </source>
</reference>
<dbReference type="EMBL" id="CP011502">
    <property type="protein sequence ID" value="ALX04635.1"/>
    <property type="molecule type" value="Genomic_DNA"/>
</dbReference>
<gene>
    <name evidence="2" type="ORF">AERYTH_07985</name>
</gene>
<proteinExistence type="predicted"/>
<evidence type="ECO:0000313" key="3">
    <source>
        <dbReference type="Proteomes" id="UP000067689"/>
    </source>
</evidence>
<protein>
    <recommendedName>
        <fullName evidence="1">DUF6318 domain-containing protein</fullName>
    </recommendedName>
</protein>
<dbReference type="KEGG" id="aer:AERYTH_07985"/>
<evidence type="ECO:0000313" key="2">
    <source>
        <dbReference type="EMBL" id="ALX04635.1"/>
    </source>
</evidence>
<evidence type="ECO:0000259" key="1">
    <source>
        <dbReference type="Pfam" id="PF19843"/>
    </source>
</evidence>
<accession>A0A0U4C995</accession>
<organism evidence="2 3">
    <name type="scientific">Aeromicrobium erythreum</name>
    <dbReference type="NCBI Taxonomy" id="2041"/>
    <lineage>
        <taxon>Bacteria</taxon>
        <taxon>Bacillati</taxon>
        <taxon>Actinomycetota</taxon>
        <taxon>Actinomycetes</taxon>
        <taxon>Propionibacteriales</taxon>
        <taxon>Nocardioidaceae</taxon>
        <taxon>Aeromicrobium</taxon>
    </lineage>
</organism>
<dbReference type="Pfam" id="PF19843">
    <property type="entry name" value="DUF6318"/>
    <property type="match status" value="1"/>
</dbReference>